<dbReference type="AlphaFoldDB" id="A0A075MTI6"/>
<proteinExistence type="predicted"/>
<reference evidence="7 8" key="1">
    <citation type="journal article" date="2014" name="PLoS ONE">
        <title>Genome Sequence of Candidatus Nitrososphaera evergladensis from Group I.1b Enriched from Everglades Soil Reveals Novel Genomic Features of the Ammonia-Oxidizing Archaea.</title>
        <authorList>
            <person name="Zhalnina K.V."/>
            <person name="Dias R."/>
            <person name="Leonard M.T."/>
            <person name="Dorr de Quadros P."/>
            <person name="Camargo F.A."/>
            <person name="Drew J.C."/>
            <person name="Farmerie W.G."/>
            <person name="Daroub S.H."/>
            <person name="Triplett E.W."/>
        </authorList>
    </citation>
    <scope>NUCLEOTIDE SEQUENCE [LARGE SCALE GENOMIC DNA]</scope>
    <source>
        <strain evidence="7 8">SR1</strain>
    </source>
</reference>
<name>A0A075MTI6_9ARCH</name>
<dbReference type="InterPro" id="IPR013749">
    <property type="entry name" value="PM/HMP-P_kinase-1"/>
</dbReference>
<dbReference type="HOGENOM" id="CLU_035788_0_0_2"/>
<dbReference type="Pfam" id="PF08543">
    <property type="entry name" value="Phos_pyr_kin"/>
    <property type="match status" value="1"/>
</dbReference>
<sequence length="450" mass="47916">MTTTKVALSIAGSDSGAGAGIQADLKTFSALGVYGCTAITALTAQNTEKVAKIHEVPADIVEAQVTSIMADMPPAVIKVGMVYSRQVIDAVAKPLRKAKAPIVLDPILAAGTGAKLLKDDALDSFVSRLIPLATLVTPNRMEAEKLSGVTIRNEGGDGIEAAKKLKALGARNVIVKGGHFGKKTVTDILLLDDNKVVEITNPRVDIKESHGSGCNFSAAVTAYLARGMALEEACRMANEYVHDAIKNAVAVGRGLPVTNPLSSIYKDAMRHRVLAELQAAVDRLVSLDGLYRLIPETQTNFAYALPDAANHSEVAAVRGRMARAGNAVVQVSRVEFGASRHMASAVLAYMSIRPATRAVANIRFGQEVLAACKTLFKEQVSSYDRSKEPADVKKKEGSTISWGTRAALAKNPKAEVIYHKGDVGKEPMITVFGRSPAEVVYKIEQILKIC</sequence>
<dbReference type="EC" id="2.7.1.49" evidence="7"/>
<evidence type="ECO:0000259" key="5">
    <source>
        <dbReference type="Pfam" id="PF08543"/>
    </source>
</evidence>
<dbReference type="RefSeq" id="WP_148700736.1">
    <property type="nucleotide sequence ID" value="NZ_CP007174.1"/>
</dbReference>
<organism evidence="7 8">
    <name type="scientific">Candidatus Nitrososphaera evergladensis SR1</name>
    <dbReference type="NCBI Taxonomy" id="1459636"/>
    <lineage>
        <taxon>Archaea</taxon>
        <taxon>Nitrososphaerota</taxon>
        <taxon>Nitrososphaeria</taxon>
        <taxon>Nitrososphaerales</taxon>
        <taxon>Nitrososphaeraceae</taxon>
        <taxon>Nitrososphaera</taxon>
    </lineage>
</organism>
<dbReference type="SUPFAM" id="SSF53639">
    <property type="entry name" value="AraD/HMP-PK domain-like"/>
    <property type="match status" value="1"/>
</dbReference>
<dbReference type="EC" id="2.7.4.7" evidence="7"/>
<keyword evidence="4" id="KW-0067">ATP-binding</keyword>
<dbReference type="Proteomes" id="UP000028194">
    <property type="component" value="Chromosome"/>
</dbReference>
<dbReference type="GO" id="GO:0009228">
    <property type="term" value="P:thiamine biosynthetic process"/>
    <property type="evidence" value="ECO:0007669"/>
    <property type="project" value="InterPro"/>
</dbReference>
<dbReference type="Gene3D" id="3.40.1190.20">
    <property type="match status" value="1"/>
</dbReference>
<dbReference type="GO" id="GO:0005829">
    <property type="term" value="C:cytosol"/>
    <property type="evidence" value="ECO:0007669"/>
    <property type="project" value="TreeGrafter"/>
</dbReference>
<dbReference type="FunFam" id="3.40.1190.20:FF:000003">
    <property type="entry name" value="Phosphomethylpyrimidine kinase ThiD"/>
    <property type="match status" value="1"/>
</dbReference>
<keyword evidence="2" id="KW-0547">Nucleotide-binding</keyword>
<feature type="domain" description="Pyridoxamine kinase/Phosphomethylpyrimidine kinase" evidence="5">
    <location>
        <begin position="14"/>
        <end position="254"/>
    </location>
</feature>
<dbReference type="GO" id="GO:0008902">
    <property type="term" value="F:hydroxymethylpyrimidine kinase activity"/>
    <property type="evidence" value="ECO:0007669"/>
    <property type="project" value="UniProtKB-EC"/>
</dbReference>
<dbReference type="InterPro" id="IPR036409">
    <property type="entry name" value="Aldolase_II/adducin_N_sf"/>
</dbReference>
<dbReference type="GeneID" id="41597780"/>
<dbReference type="PANTHER" id="PTHR20858:SF17">
    <property type="entry name" value="HYDROXYMETHYLPYRIMIDINE_PHOSPHOMETHYLPYRIMIDINE KINASE THI20-RELATED"/>
    <property type="match status" value="1"/>
</dbReference>
<dbReference type="KEGG" id="nev:NTE_02040"/>
<dbReference type="Pfam" id="PF10120">
    <property type="entry name" value="ThiN"/>
    <property type="match status" value="1"/>
</dbReference>
<evidence type="ECO:0000259" key="6">
    <source>
        <dbReference type="Pfam" id="PF10120"/>
    </source>
</evidence>
<dbReference type="PANTHER" id="PTHR20858">
    <property type="entry name" value="PHOSPHOMETHYLPYRIMIDINE KINASE"/>
    <property type="match status" value="1"/>
</dbReference>
<evidence type="ECO:0000256" key="3">
    <source>
        <dbReference type="ARBA" id="ARBA00022777"/>
    </source>
</evidence>
<dbReference type="GO" id="GO:0008972">
    <property type="term" value="F:phosphomethylpyrimidine kinase activity"/>
    <property type="evidence" value="ECO:0007669"/>
    <property type="project" value="UniProtKB-EC"/>
</dbReference>
<dbReference type="InterPro" id="IPR004399">
    <property type="entry name" value="HMP/HMP-P_kinase_dom"/>
</dbReference>
<dbReference type="Gene3D" id="3.40.225.10">
    <property type="entry name" value="Class II aldolase/adducin N-terminal domain"/>
    <property type="match status" value="1"/>
</dbReference>
<evidence type="ECO:0000313" key="8">
    <source>
        <dbReference type="Proteomes" id="UP000028194"/>
    </source>
</evidence>
<dbReference type="eggNOG" id="arCOG00021">
    <property type="taxonomic scope" value="Archaea"/>
</dbReference>
<dbReference type="InterPro" id="IPR029056">
    <property type="entry name" value="Ribokinase-like"/>
</dbReference>
<evidence type="ECO:0000313" key="7">
    <source>
        <dbReference type="EMBL" id="AIF84097.1"/>
    </source>
</evidence>
<dbReference type="SUPFAM" id="SSF53613">
    <property type="entry name" value="Ribokinase-like"/>
    <property type="match status" value="1"/>
</dbReference>
<protein>
    <submittedName>
        <fullName evidence="7">Phosphomethylpyrimidine kinase</fullName>
        <ecNumber evidence="7">2.7.1.49</ecNumber>
        <ecNumber evidence="7">2.7.4.7</ecNumber>
    </submittedName>
</protein>
<dbReference type="CDD" id="cd01169">
    <property type="entry name" value="HMPP_kinase"/>
    <property type="match status" value="1"/>
</dbReference>
<dbReference type="NCBIfam" id="TIGR00097">
    <property type="entry name" value="HMP-P_kinase"/>
    <property type="match status" value="1"/>
</dbReference>
<accession>A0A075MTI6</accession>
<evidence type="ECO:0000256" key="2">
    <source>
        <dbReference type="ARBA" id="ARBA00022741"/>
    </source>
</evidence>
<keyword evidence="3 7" id="KW-0418">Kinase</keyword>
<dbReference type="eggNOG" id="arCOG00020">
    <property type="taxonomic scope" value="Archaea"/>
</dbReference>
<dbReference type="InterPro" id="IPR019293">
    <property type="entry name" value="ThiN"/>
</dbReference>
<dbReference type="EMBL" id="CP007174">
    <property type="protein sequence ID" value="AIF84097.1"/>
    <property type="molecule type" value="Genomic_DNA"/>
</dbReference>
<feature type="domain" description="Thiamine-phosphate synthase ThiN" evidence="6">
    <location>
        <begin position="276"/>
        <end position="444"/>
    </location>
</feature>
<keyword evidence="1 7" id="KW-0808">Transferase</keyword>
<keyword evidence="8" id="KW-1185">Reference proteome</keyword>
<dbReference type="OrthoDB" id="43786at2157"/>
<gene>
    <name evidence="7" type="ORF">NTE_02040</name>
</gene>
<evidence type="ECO:0000256" key="4">
    <source>
        <dbReference type="ARBA" id="ARBA00022840"/>
    </source>
</evidence>
<dbReference type="STRING" id="1459636.NTE_02040"/>
<dbReference type="GO" id="GO:0005524">
    <property type="term" value="F:ATP binding"/>
    <property type="evidence" value="ECO:0007669"/>
    <property type="project" value="UniProtKB-KW"/>
</dbReference>
<evidence type="ECO:0000256" key="1">
    <source>
        <dbReference type="ARBA" id="ARBA00022679"/>
    </source>
</evidence>